<feature type="region of interest" description="Disordered" evidence="12">
    <location>
        <begin position="73"/>
        <end position="95"/>
    </location>
</feature>
<dbReference type="InterPro" id="IPR029063">
    <property type="entry name" value="SAM-dependent_MTases_sf"/>
</dbReference>
<dbReference type="PANTHER" id="PTHR22808">
    <property type="entry name" value="NCL1 YEAST -RELATED NOL1/NOP2/FMU SUN DOMAIN-CONTAINING"/>
    <property type="match status" value="1"/>
</dbReference>
<feature type="region of interest" description="Disordered" evidence="12">
    <location>
        <begin position="109"/>
        <end position="131"/>
    </location>
</feature>
<dbReference type="GO" id="GO:0005762">
    <property type="term" value="C:mitochondrial large ribosomal subunit"/>
    <property type="evidence" value="ECO:0007669"/>
    <property type="project" value="TreeGrafter"/>
</dbReference>
<dbReference type="InterPro" id="IPR023267">
    <property type="entry name" value="RCMT"/>
</dbReference>
<evidence type="ECO:0000256" key="9">
    <source>
        <dbReference type="ARBA" id="ARBA00042050"/>
    </source>
</evidence>
<feature type="binding site" evidence="11">
    <location>
        <position position="289"/>
    </location>
    <ligand>
        <name>S-adenosyl-L-methionine</name>
        <dbReference type="ChEBI" id="CHEBI:59789"/>
    </ligand>
</feature>
<comment type="caution">
    <text evidence="14">The sequence shown here is derived from an EMBL/GenBank/DDBJ whole genome shotgun (WGS) entry which is preliminary data.</text>
</comment>
<proteinExistence type="inferred from homology"/>
<dbReference type="AlphaFoldDB" id="A0A0J7NT44"/>
<gene>
    <name evidence="14" type="ORF">RF55_4203</name>
</gene>
<dbReference type="GO" id="GO:0003723">
    <property type="term" value="F:RNA binding"/>
    <property type="evidence" value="ECO:0007669"/>
    <property type="project" value="UniProtKB-UniRule"/>
</dbReference>
<feature type="binding site" evidence="11">
    <location>
        <position position="322"/>
    </location>
    <ligand>
        <name>S-adenosyl-L-methionine</name>
        <dbReference type="ChEBI" id="CHEBI:59789"/>
    </ligand>
</feature>
<keyword evidence="4 11" id="KW-0808">Transferase</keyword>
<dbReference type="SUPFAM" id="SSF53335">
    <property type="entry name" value="S-adenosyl-L-methionine-dependent methyltransferases"/>
    <property type="match status" value="1"/>
</dbReference>
<organism evidence="14 15">
    <name type="scientific">Lasius niger</name>
    <name type="common">Black garden ant</name>
    <dbReference type="NCBI Taxonomy" id="67767"/>
    <lineage>
        <taxon>Eukaryota</taxon>
        <taxon>Metazoa</taxon>
        <taxon>Ecdysozoa</taxon>
        <taxon>Arthropoda</taxon>
        <taxon>Hexapoda</taxon>
        <taxon>Insecta</taxon>
        <taxon>Pterygota</taxon>
        <taxon>Neoptera</taxon>
        <taxon>Endopterygota</taxon>
        <taxon>Hymenoptera</taxon>
        <taxon>Apocrita</taxon>
        <taxon>Aculeata</taxon>
        <taxon>Formicoidea</taxon>
        <taxon>Formicidae</taxon>
        <taxon>Formicinae</taxon>
        <taxon>Lasius</taxon>
        <taxon>Lasius</taxon>
    </lineage>
</organism>
<accession>A0A0J7NT44</accession>
<evidence type="ECO:0000256" key="10">
    <source>
        <dbReference type="ARBA" id="ARBA00049302"/>
    </source>
</evidence>
<keyword evidence="6 11" id="KW-0694">RNA-binding</keyword>
<sequence>MDRALKHFDEFYGNVYGKSWEDIRAALLKETHKYMAVVNSFSDIDRIKSELEPHGAMNLKAIYKTYKEHIDAHPCKSNKKKKKKKQARDRQTESVITDAQISAIQSHYPTDYASPPVSLSTANEDKNEDTVEKTLQPIEMKSIESNLNEMMLDKNRIVHPNAGLNELYEFVPATKLKGMEDWILESQHYGYYKEGADFSINVEKEAILMFPQYLNIYTFEESNDSQFPSPKKGSTGVLDYYLLDGASVLPVLALDLQPGDVVLDMCAAPGGKALSILQTLMPRMLVANDISKSRVRRIHNVIDQYVAGIGQWEERLYVTERDARYIDDKDTYNKILVDVPCTTDRHVLNSEDNNIFKPQRIRERLQIPELQAAILTPIQNDGVVGMALKKNWEDTNSIMVIKDMSEALKPLSCLYQFRDFGLKHGHIVIPTLDNNWGPMYFCKIVRIR</sequence>
<dbReference type="InterPro" id="IPR001678">
    <property type="entry name" value="MeTrfase_RsmB-F_NOP2_dom"/>
</dbReference>
<reference evidence="14 15" key="1">
    <citation type="submission" date="2015-04" db="EMBL/GenBank/DDBJ databases">
        <title>Lasius niger genome sequencing.</title>
        <authorList>
            <person name="Konorov E.A."/>
            <person name="Nikitin M.A."/>
            <person name="Kirill M.V."/>
            <person name="Chang P."/>
        </authorList>
    </citation>
    <scope>NUCLEOTIDE SEQUENCE [LARGE SCALE GENOMIC DNA]</scope>
    <source>
        <tissue evidence="14">Whole</tissue>
    </source>
</reference>
<dbReference type="PANTHER" id="PTHR22808:SF3">
    <property type="entry name" value="5-METHYLCYTOSINE RRNA METHYLTRANSFERASE NSUN4"/>
    <property type="match status" value="1"/>
</dbReference>
<comment type="subcellular location">
    <subcellularLocation>
        <location evidence="1">Mitochondrion</location>
    </subcellularLocation>
</comment>
<evidence type="ECO:0000313" key="15">
    <source>
        <dbReference type="Proteomes" id="UP000036403"/>
    </source>
</evidence>
<keyword evidence="8" id="KW-0496">Mitochondrion</keyword>
<evidence type="ECO:0000256" key="4">
    <source>
        <dbReference type="ARBA" id="ARBA00022679"/>
    </source>
</evidence>
<evidence type="ECO:0000256" key="5">
    <source>
        <dbReference type="ARBA" id="ARBA00022691"/>
    </source>
</evidence>
<name>A0A0J7NT44_LASNI</name>
<evidence type="ECO:0000256" key="8">
    <source>
        <dbReference type="ARBA" id="ARBA00023128"/>
    </source>
</evidence>
<evidence type="ECO:0000259" key="13">
    <source>
        <dbReference type="PROSITE" id="PS51686"/>
    </source>
</evidence>
<dbReference type="Gene3D" id="3.40.50.150">
    <property type="entry name" value="Vaccinia Virus protein VP39"/>
    <property type="match status" value="2"/>
</dbReference>
<evidence type="ECO:0000256" key="11">
    <source>
        <dbReference type="PROSITE-ProRule" id="PRU01023"/>
    </source>
</evidence>
<evidence type="ECO:0000313" key="14">
    <source>
        <dbReference type="EMBL" id="KMQ95570.1"/>
    </source>
</evidence>
<evidence type="ECO:0000256" key="6">
    <source>
        <dbReference type="ARBA" id="ARBA00022884"/>
    </source>
</evidence>
<keyword evidence="5 11" id="KW-0949">S-adenosyl-L-methionine</keyword>
<comment type="catalytic activity">
    <reaction evidence="10">
        <text>a cytidine in rRNA + S-adenosyl-L-methionine = a 5-methylcytidine in rRNA + S-adenosyl-L-homocysteine + H(+)</text>
        <dbReference type="Rhea" id="RHEA:61484"/>
        <dbReference type="Rhea" id="RHEA-COMP:15836"/>
        <dbReference type="Rhea" id="RHEA-COMP:15837"/>
        <dbReference type="ChEBI" id="CHEBI:15378"/>
        <dbReference type="ChEBI" id="CHEBI:57856"/>
        <dbReference type="ChEBI" id="CHEBI:59789"/>
        <dbReference type="ChEBI" id="CHEBI:74483"/>
        <dbReference type="ChEBI" id="CHEBI:82748"/>
    </reaction>
</comment>
<feature type="binding site" evidence="11">
    <location>
        <position position="338"/>
    </location>
    <ligand>
        <name>S-adenosyl-L-methionine</name>
        <dbReference type="ChEBI" id="CHEBI:59789"/>
    </ligand>
</feature>
<dbReference type="Gene3D" id="6.20.240.40">
    <property type="match status" value="1"/>
</dbReference>
<evidence type="ECO:0000256" key="1">
    <source>
        <dbReference type="ARBA" id="ARBA00004173"/>
    </source>
</evidence>
<evidence type="ECO:0000256" key="3">
    <source>
        <dbReference type="ARBA" id="ARBA00022603"/>
    </source>
</evidence>
<protein>
    <recommendedName>
        <fullName evidence="9">NOL1/NOP2/Sun domain family member 4</fullName>
    </recommendedName>
</protein>
<feature type="domain" description="SAM-dependent MTase RsmB/NOP-type" evidence="13">
    <location>
        <begin position="159"/>
        <end position="447"/>
    </location>
</feature>
<dbReference type="Proteomes" id="UP000036403">
    <property type="component" value="Unassembled WGS sequence"/>
</dbReference>
<dbReference type="PaxDb" id="67767-A0A0J7NT44"/>
<evidence type="ECO:0000256" key="7">
    <source>
        <dbReference type="ARBA" id="ARBA00022946"/>
    </source>
</evidence>
<dbReference type="EMBL" id="LBMM01001905">
    <property type="protein sequence ID" value="KMQ95570.1"/>
    <property type="molecule type" value="Genomic_DNA"/>
</dbReference>
<keyword evidence="15" id="KW-1185">Reference proteome</keyword>
<dbReference type="GO" id="GO:0031167">
    <property type="term" value="P:rRNA methylation"/>
    <property type="evidence" value="ECO:0007669"/>
    <property type="project" value="TreeGrafter"/>
</dbReference>
<comment type="caution">
    <text evidence="11">Lacks conserved residue(s) required for the propagation of feature annotation.</text>
</comment>
<feature type="compositionally biased region" description="Basic residues" evidence="12">
    <location>
        <begin position="76"/>
        <end position="87"/>
    </location>
</feature>
<dbReference type="STRING" id="67767.A0A0J7NT44"/>
<keyword evidence="2" id="KW-0698">rRNA processing</keyword>
<evidence type="ECO:0000256" key="2">
    <source>
        <dbReference type="ARBA" id="ARBA00022552"/>
    </source>
</evidence>
<feature type="binding site" evidence="11">
    <location>
        <begin position="266"/>
        <end position="272"/>
    </location>
    <ligand>
        <name>S-adenosyl-L-methionine</name>
        <dbReference type="ChEBI" id="CHEBI:59789"/>
    </ligand>
</feature>
<evidence type="ECO:0000256" key="12">
    <source>
        <dbReference type="SAM" id="MobiDB-lite"/>
    </source>
</evidence>
<dbReference type="OrthoDB" id="8020218at2759"/>
<dbReference type="InterPro" id="IPR049560">
    <property type="entry name" value="MeTrfase_RsmB-F_NOP2_cat"/>
</dbReference>
<comment type="similarity">
    <text evidence="11">Belongs to the class I-like SAM-binding methyltransferase superfamily. RsmB/NOP family.</text>
</comment>
<keyword evidence="3 11" id="KW-0489">Methyltransferase</keyword>
<dbReference type="Pfam" id="PF01189">
    <property type="entry name" value="Methyltr_RsmB-F"/>
    <property type="match status" value="1"/>
</dbReference>
<keyword evidence="7" id="KW-0809">Transit peptide</keyword>
<dbReference type="PROSITE" id="PS51686">
    <property type="entry name" value="SAM_MT_RSMB_NOP"/>
    <property type="match status" value="1"/>
</dbReference>
<dbReference type="GO" id="GO:0008173">
    <property type="term" value="F:RNA methyltransferase activity"/>
    <property type="evidence" value="ECO:0007669"/>
    <property type="project" value="InterPro"/>
</dbReference>